<dbReference type="Proteomes" id="UP000242381">
    <property type="component" value="Unassembled WGS sequence"/>
</dbReference>
<evidence type="ECO:0000313" key="2">
    <source>
        <dbReference type="Proteomes" id="UP000242381"/>
    </source>
</evidence>
<name>A0A1X0RL77_RHIZD</name>
<organism evidence="1 2">
    <name type="scientific">Rhizopus microsporus</name>
    <dbReference type="NCBI Taxonomy" id="58291"/>
    <lineage>
        <taxon>Eukaryota</taxon>
        <taxon>Fungi</taxon>
        <taxon>Fungi incertae sedis</taxon>
        <taxon>Mucoromycota</taxon>
        <taxon>Mucoromycotina</taxon>
        <taxon>Mucoromycetes</taxon>
        <taxon>Mucorales</taxon>
        <taxon>Mucorineae</taxon>
        <taxon>Rhizopodaceae</taxon>
        <taxon>Rhizopus</taxon>
    </lineage>
</organism>
<reference evidence="1 2" key="1">
    <citation type="journal article" date="2016" name="Proc. Natl. Acad. Sci. U.S.A.">
        <title>Lipid metabolic changes in an early divergent fungus govern the establishment of a mutualistic symbiosis with endobacteria.</title>
        <authorList>
            <person name="Lastovetsky O.A."/>
            <person name="Gaspar M.L."/>
            <person name="Mondo S.J."/>
            <person name="LaButti K.M."/>
            <person name="Sandor L."/>
            <person name="Grigoriev I.V."/>
            <person name="Henry S.A."/>
            <person name="Pawlowska T.E."/>
        </authorList>
    </citation>
    <scope>NUCLEOTIDE SEQUENCE [LARGE SCALE GENOMIC DNA]</scope>
    <source>
        <strain evidence="1 2">ATCC 11559</strain>
    </source>
</reference>
<gene>
    <name evidence="1" type="ORF">BCV71DRAFT_239879</name>
</gene>
<dbReference type="AlphaFoldDB" id="A0A1X0RL77"/>
<protein>
    <submittedName>
        <fullName evidence="1">Uncharacterized protein</fullName>
    </submittedName>
</protein>
<sequence>MSSPSRWKPAEQSEQQRAQINPFSLWADAPYHIVKLPDQCGAYVHFVNEVDAATFFWRYALQRRVICASLASVGFRSSLGYGVPTDYNTVGMKSHPDSSFCECALEDEQQPGATSSNNNNSTSTSISYSTSITIRFIKKNMIIYAYTFLISRVED</sequence>
<accession>A0A1X0RL77</accession>
<dbReference type="EMBL" id="KV921613">
    <property type="protein sequence ID" value="ORE12736.1"/>
    <property type="molecule type" value="Genomic_DNA"/>
</dbReference>
<evidence type="ECO:0000313" key="1">
    <source>
        <dbReference type="EMBL" id="ORE12736.1"/>
    </source>
</evidence>
<proteinExistence type="predicted"/>